<keyword evidence="1" id="KW-0863">Zinc-finger</keyword>
<evidence type="ECO:0000313" key="4">
    <source>
        <dbReference type="EnsemblPlants" id="LPERR09G00660.1"/>
    </source>
</evidence>
<reference evidence="5" key="2">
    <citation type="submission" date="2013-12" db="EMBL/GenBank/DDBJ databases">
        <authorList>
            <person name="Yu Y."/>
            <person name="Lee S."/>
            <person name="de Baynast K."/>
            <person name="Wissotski M."/>
            <person name="Liu L."/>
            <person name="Talag J."/>
            <person name="Goicoechea J."/>
            <person name="Angelova A."/>
            <person name="Jetty R."/>
            <person name="Kudrna D."/>
            <person name="Golser W."/>
            <person name="Rivera L."/>
            <person name="Zhang J."/>
            <person name="Wing R."/>
        </authorList>
    </citation>
    <scope>NUCLEOTIDE SEQUENCE</scope>
</reference>
<keyword evidence="5" id="KW-1185">Reference proteome</keyword>
<reference evidence="4 5" key="1">
    <citation type="submission" date="2012-08" db="EMBL/GenBank/DDBJ databases">
        <title>Oryza genome evolution.</title>
        <authorList>
            <person name="Wing R.A."/>
        </authorList>
    </citation>
    <scope>NUCLEOTIDE SEQUENCE</scope>
</reference>
<evidence type="ECO:0000256" key="2">
    <source>
        <dbReference type="SAM" id="MobiDB-lite"/>
    </source>
</evidence>
<dbReference type="Proteomes" id="UP000032180">
    <property type="component" value="Chromosome 9"/>
</dbReference>
<dbReference type="GO" id="GO:0008270">
    <property type="term" value="F:zinc ion binding"/>
    <property type="evidence" value="ECO:0007669"/>
    <property type="project" value="UniProtKB-KW"/>
</dbReference>
<dbReference type="Gramene" id="LPERR09G00660.1">
    <property type="protein sequence ID" value="LPERR09G00660.1"/>
    <property type="gene ID" value="LPERR09G00660"/>
</dbReference>
<evidence type="ECO:0000313" key="5">
    <source>
        <dbReference type="Proteomes" id="UP000032180"/>
    </source>
</evidence>
<protein>
    <recommendedName>
        <fullName evidence="3">C2H2-type domain-containing protein</fullName>
    </recommendedName>
</protein>
<dbReference type="STRING" id="77586.A0A0D9XBB3"/>
<organism evidence="4 5">
    <name type="scientific">Leersia perrieri</name>
    <dbReference type="NCBI Taxonomy" id="77586"/>
    <lineage>
        <taxon>Eukaryota</taxon>
        <taxon>Viridiplantae</taxon>
        <taxon>Streptophyta</taxon>
        <taxon>Embryophyta</taxon>
        <taxon>Tracheophyta</taxon>
        <taxon>Spermatophyta</taxon>
        <taxon>Magnoliopsida</taxon>
        <taxon>Liliopsida</taxon>
        <taxon>Poales</taxon>
        <taxon>Poaceae</taxon>
        <taxon>BOP clade</taxon>
        <taxon>Oryzoideae</taxon>
        <taxon>Oryzeae</taxon>
        <taxon>Oryzinae</taxon>
        <taxon>Leersia</taxon>
    </lineage>
</organism>
<keyword evidence="1" id="KW-0479">Metal-binding</keyword>
<dbReference type="InterPro" id="IPR013087">
    <property type="entry name" value="Znf_C2H2_type"/>
</dbReference>
<dbReference type="HOGENOM" id="CLU_722368_0_0_1"/>
<keyword evidence="1" id="KW-0862">Zinc</keyword>
<feature type="region of interest" description="Disordered" evidence="2">
    <location>
        <begin position="21"/>
        <end position="42"/>
    </location>
</feature>
<sequence length="390" mass="42817">MAPSSIPLLESERPIGSFRFLAPHQPSHGQSKGGKFPNTVGGQRQGAAVLWRSSSLPLHHGVKYGHALVGRGGGMHPYELGSSSSVVPADNWILRSADVQSHCNVIESGRCEDGHGKHVQQPLASSPAMEMLFEERILTSEVVAQKRRLHGYEERSFFPCMETMVVQLPGWTSSGCLGQRGPTRDLEKLPESWKREGSETHIKPQLVPEGLVNDFHKQTFVNVVVPPPNISETFYHPGQLGDHCTIEKHNEMRVPKGLHHNIDISIAMEATKGAFHKSAGSTKLNKKKRLYVCDNCGKEFTNGRALGGHKRHPCSGQRQVGKRNGGKPSTWVAGASIHDSIAPHTFIFPNQEDEVRPLLTAGTPLNGIPRGGFRLFGTNIIETSKEKPME</sequence>
<name>A0A0D9XBB3_9ORYZ</name>
<evidence type="ECO:0000259" key="3">
    <source>
        <dbReference type="PROSITE" id="PS50157"/>
    </source>
</evidence>
<feature type="domain" description="C2H2-type" evidence="3">
    <location>
        <begin position="291"/>
        <end position="319"/>
    </location>
</feature>
<feature type="region of interest" description="Disordered" evidence="2">
    <location>
        <begin position="307"/>
        <end position="329"/>
    </location>
</feature>
<accession>A0A0D9XBB3</accession>
<dbReference type="PROSITE" id="PS50157">
    <property type="entry name" value="ZINC_FINGER_C2H2_2"/>
    <property type="match status" value="1"/>
</dbReference>
<evidence type="ECO:0000256" key="1">
    <source>
        <dbReference type="PROSITE-ProRule" id="PRU00042"/>
    </source>
</evidence>
<dbReference type="EnsemblPlants" id="LPERR09G00660.1">
    <property type="protein sequence ID" value="LPERR09G00660.1"/>
    <property type="gene ID" value="LPERR09G00660"/>
</dbReference>
<reference evidence="4" key="3">
    <citation type="submission" date="2015-04" db="UniProtKB">
        <authorList>
            <consortium name="EnsemblPlants"/>
        </authorList>
    </citation>
    <scope>IDENTIFICATION</scope>
</reference>
<dbReference type="AlphaFoldDB" id="A0A0D9XBB3"/>
<proteinExistence type="predicted"/>